<comment type="caution">
    <text evidence="2">The sequence shown here is derived from an EMBL/GenBank/DDBJ whole genome shotgun (WGS) entry which is preliminary data.</text>
</comment>
<feature type="compositionally biased region" description="Basic and acidic residues" evidence="1">
    <location>
        <begin position="79"/>
        <end position="94"/>
    </location>
</feature>
<evidence type="ECO:0000313" key="3">
    <source>
        <dbReference type="Proteomes" id="UP001500973"/>
    </source>
</evidence>
<sequence length="109" mass="11612">MHAPGRTVAALRAAHHLSLGHGLPEALRDRLPADARALVLRGRADRRAARRLTADHRDGNALPGRSRRHRQQPSGVRDVGLRSDEGLPGDHHDALVVGADGVGGEIGLQ</sequence>
<proteinExistence type="predicted"/>
<evidence type="ECO:0000256" key="1">
    <source>
        <dbReference type="SAM" id="MobiDB-lite"/>
    </source>
</evidence>
<name>A0ABN1Z2R2_9ACTN</name>
<accession>A0ABN1Z2R2</accession>
<dbReference type="Proteomes" id="UP001500973">
    <property type="component" value="Unassembled WGS sequence"/>
</dbReference>
<keyword evidence="3" id="KW-1185">Reference proteome</keyword>
<dbReference type="EMBL" id="BAAAIZ010000067">
    <property type="protein sequence ID" value="GAA1429001.1"/>
    <property type="molecule type" value="Genomic_DNA"/>
</dbReference>
<protein>
    <submittedName>
        <fullName evidence="2">Uncharacterized protein</fullName>
    </submittedName>
</protein>
<organism evidence="2 3">
    <name type="scientific">Streptomyces thermospinosisporus</name>
    <dbReference type="NCBI Taxonomy" id="161482"/>
    <lineage>
        <taxon>Bacteria</taxon>
        <taxon>Bacillati</taxon>
        <taxon>Actinomycetota</taxon>
        <taxon>Actinomycetes</taxon>
        <taxon>Kitasatosporales</taxon>
        <taxon>Streptomycetaceae</taxon>
        <taxon>Streptomyces</taxon>
    </lineage>
</organism>
<feature type="region of interest" description="Disordered" evidence="1">
    <location>
        <begin position="44"/>
        <end position="96"/>
    </location>
</feature>
<feature type="compositionally biased region" description="Basic and acidic residues" evidence="1">
    <location>
        <begin position="44"/>
        <end position="59"/>
    </location>
</feature>
<reference evidence="2 3" key="1">
    <citation type="journal article" date="2019" name="Int. J. Syst. Evol. Microbiol.">
        <title>The Global Catalogue of Microorganisms (GCM) 10K type strain sequencing project: providing services to taxonomists for standard genome sequencing and annotation.</title>
        <authorList>
            <consortium name="The Broad Institute Genomics Platform"/>
            <consortium name="The Broad Institute Genome Sequencing Center for Infectious Disease"/>
            <person name="Wu L."/>
            <person name="Ma J."/>
        </authorList>
    </citation>
    <scope>NUCLEOTIDE SEQUENCE [LARGE SCALE GENOMIC DNA]</scope>
    <source>
        <strain evidence="2 3">JCM 11756</strain>
    </source>
</reference>
<evidence type="ECO:0000313" key="2">
    <source>
        <dbReference type="EMBL" id="GAA1429001.1"/>
    </source>
</evidence>
<gene>
    <name evidence="2" type="ORF">GCM10009601_43280</name>
</gene>